<proteinExistence type="predicted"/>
<accession>A0ABZ0YKX3</accession>
<reference evidence="1 2" key="1">
    <citation type="submission" date="2023-11" db="EMBL/GenBank/DDBJ databases">
        <title>MicrobeMod: A computational toolkit for identifying prokaryotic methylation and restriction-modification with nanopore sequencing.</title>
        <authorList>
            <person name="Crits-Christoph A."/>
            <person name="Kang S.C."/>
            <person name="Lee H."/>
            <person name="Ostrov N."/>
        </authorList>
    </citation>
    <scope>NUCLEOTIDE SEQUENCE [LARGE SCALE GENOMIC DNA]</scope>
    <source>
        <strain evidence="1 2">ATCC BAA-805</strain>
    </source>
</reference>
<keyword evidence="2" id="KW-1185">Reference proteome</keyword>
<dbReference type="RefSeq" id="WP_223289192.1">
    <property type="nucleotide sequence ID" value="NZ_CP140255.1"/>
</dbReference>
<sequence length="67" mass="7784">MTSPLNKLRGSVTSQRDLLTPMDDEWEALSETPRYTLDQLLTQCDSTAPEMEEVIEWRASRRIGREE</sequence>
<evidence type="ECO:0000313" key="1">
    <source>
        <dbReference type="EMBL" id="WQH12393.1"/>
    </source>
</evidence>
<dbReference type="Proteomes" id="UP001324794">
    <property type="component" value="Chromosome"/>
</dbReference>
<organism evidence="1 2">
    <name type="scientific">Vreelandella neptunia</name>
    <dbReference type="NCBI Taxonomy" id="115551"/>
    <lineage>
        <taxon>Bacteria</taxon>
        <taxon>Pseudomonadati</taxon>
        <taxon>Pseudomonadota</taxon>
        <taxon>Gammaproteobacteria</taxon>
        <taxon>Oceanospirillales</taxon>
        <taxon>Halomonadaceae</taxon>
        <taxon>Vreelandella</taxon>
    </lineage>
</organism>
<dbReference type="EMBL" id="CP140255">
    <property type="protein sequence ID" value="WQH12393.1"/>
    <property type="molecule type" value="Genomic_DNA"/>
</dbReference>
<evidence type="ECO:0000313" key="2">
    <source>
        <dbReference type="Proteomes" id="UP001324794"/>
    </source>
</evidence>
<protein>
    <submittedName>
        <fullName evidence="1">Uncharacterized protein</fullName>
    </submittedName>
</protein>
<name>A0ABZ0YKX3_9GAMM</name>
<gene>
    <name evidence="1" type="ORF">SR894_19925</name>
</gene>